<evidence type="ECO:0000313" key="2">
    <source>
        <dbReference type="Proteomes" id="UP000593565"/>
    </source>
</evidence>
<protein>
    <submittedName>
        <fullName evidence="1">Uncharacterized protein</fullName>
    </submittedName>
</protein>
<dbReference type="EMBL" id="JAAGNN010000006">
    <property type="protein sequence ID" value="KAF4087468.1"/>
    <property type="molecule type" value="Genomic_DNA"/>
</dbReference>
<name>A0A7J6B1A0_AMEME</name>
<proteinExistence type="predicted"/>
<accession>A0A7J6B1A0</accession>
<dbReference type="AlphaFoldDB" id="A0A7J6B1A0"/>
<reference evidence="1 2" key="1">
    <citation type="submission" date="2020-02" db="EMBL/GenBank/DDBJ databases">
        <title>A chromosome-scale genome assembly of the black bullhead catfish (Ameiurus melas).</title>
        <authorList>
            <person name="Wen M."/>
            <person name="Zham M."/>
            <person name="Cabau C."/>
            <person name="Klopp C."/>
            <person name="Donnadieu C."/>
            <person name="Roques C."/>
            <person name="Bouchez O."/>
            <person name="Lampietro C."/>
            <person name="Jouanno E."/>
            <person name="Herpin A."/>
            <person name="Louis A."/>
            <person name="Berthelot C."/>
            <person name="Parey E."/>
            <person name="Roest-Crollius H."/>
            <person name="Braasch I."/>
            <person name="Postlethwait J."/>
            <person name="Robinson-Rechavi M."/>
            <person name="Echchiki A."/>
            <person name="Begum T."/>
            <person name="Montfort J."/>
            <person name="Schartl M."/>
            <person name="Bobe J."/>
            <person name="Guiguen Y."/>
        </authorList>
    </citation>
    <scope>NUCLEOTIDE SEQUENCE [LARGE SCALE GENOMIC DNA]</scope>
    <source>
        <strain evidence="1">M_S1</strain>
        <tissue evidence="1">Blood</tissue>
    </source>
</reference>
<keyword evidence="2" id="KW-1185">Reference proteome</keyword>
<sequence length="78" mass="8874">MLAWKKRTVRTFILAGGEYKSSSPSPTPPFLLQTSLLLLQDQEDTQDRVTPSIHWLLISCNSTPDNTPQESWRSMNVI</sequence>
<organism evidence="1 2">
    <name type="scientific">Ameiurus melas</name>
    <name type="common">Black bullhead</name>
    <name type="synonym">Silurus melas</name>
    <dbReference type="NCBI Taxonomy" id="219545"/>
    <lineage>
        <taxon>Eukaryota</taxon>
        <taxon>Metazoa</taxon>
        <taxon>Chordata</taxon>
        <taxon>Craniata</taxon>
        <taxon>Vertebrata</taxon>
        <taxon>Euteleostomi</taxon>
        <taxon>Actinopterygii</taxon>
        <taxon>Neopterygii</taxon>
        <taxon>Teleostei</taxon>
        <taxon>Ostariophysi</taxon>
        <taxon>Siluriformes</taxon>
        <taxon>Ictaluridae</taxon>
        <taxon>Ameiurus</taxon>
    </lineage>
</organism>
<gene>
    <name evidence="1" type="ORF">AMELA_G00071020</name>
</gene>
<comment type="caution">
    <text evidence="1">The sequence shown here is derived from an EMBL/GenBank/DDBJ whole genome shotgun (WGS) entry which is preliminary data.</text>
</comment>
<evidence type="ECO:0000313" key="1">
    <source>
        <dbReference type="EMBL" id="KAF4087468.1"/>
    </source>
</evidence>
<dbReference type="Proteomes" id="UP000593565">
    <property type="component" value="Unassembled WGS sequence"/>
</dbReference>